<dbReference type="EMBL" id="QANS01000004">
    <property type="protein sequence ID" value="PTU31013.1"/>
    <property type="molecule type" value="Genomic_DNA"/>
</dbReference>
<dbReference type="Proteomes" id="UP000244248">
    <property type="component" value="Unassembled WGS sequence"/>
</dbReference>
<evidence type="ECO:0000256" key="6">
    <source>
        <dbReference type="RuleBase" id="RU366058"/>
    </source>
</evidence>
<keyword evidence="3 6" id="KW-0812">Transmembrane</keyword>
<evidence type="ECO:0000256" key="5">
    <source>
        <dbReference type="ARBA" id="ARBA00023136"/>
    </source>
</evidence>
<dbReference type="GO" id="GO:0005886">
    <property type="term" value="C:plasma membrane"/>
    <property type="evidence" value="ECO:0007669"/>
    <property type="project" value="UniProtKB-SubCell"/>
</dbReference>
<reference evidence="8 9" key="1">
    <citation type="submission" date="2018-04" db="EMBL/GenBank/DDBJ databases">
        <title>Novel species isolated from glacier.</title>
        <authorList>
            <person name="Liu Q."/>
            <person name="Xin Y.-H."/>
        </authorList>
    </citation>
    <scope>NUCLEOTIDE SEQUENCE [LARGE SCALE GENOMIC DNA]</scope>
    <source>
        <strain evidence="8 9">GT1R17</strain>
    </source>
</reference>
<keyword evidence="9" id="KW-1185">Reference proteome</keyword>
<feature type="transmembrane region" description="Helical" evidence="6">
    <location>
        <begin position="102"/>
        <end position="124"/>
    </location>
</feature>
<evidence type="ECO:0000256" key="3">
    <source>
        <dbReference type="ARBA" id="ARBA00022692"/>
    </source>
</evidence>
<feature type="transmembrane region" description="Helical" evidence="6">
    <location>
        <begin position="226"/>
        <end position="243"/>
    </location>
</feature>
<sequence>MRRYISRTTATVFRSRHCAGTQTLMTRAKIKRWLPAFILIALLIIGLIEASIYGVTLSSALRWIYDTIKDAPWLLLLVCALRPPFIFPISWLVLLCGTLWGLWMGGLYAISGMMISAASSYWIARLTVPKSQNNSSQSKFGVWLQRMRRDGFMSVVLMRLMLLPFDVTNFAAAALHVNFRNFMLATLIGNAAATLIYASIGASVRLDVILSGHEPPLSQIFDARQLMLTFVLLAISLSIARYVKKRSGAPEEIELE</sequence>
<dbReference type="Pfam" id="PF09335">
    <property type="entry name" value="VTT_dom"/>
    <property type="match status" value="1"/>
</dbReference>
<feature type="transmembrane region" description="Helical" evidence="6">
    <location>
        <begin position="182"/>
        <end position="206"/>
    </location>
</feature>
<proteinExistence type="inferred from homology"/>
<evidence type="ECO:0000256" key="1">
    <source>
        <dbReference type="ARBA" id="ARBA00004651"/>
    </source>
</evidence>
<dbReference type="AlphaFoldDB" id="A0A2T5MEL4"/>
<keyword evidence="5 6" id="KW-0472">Membrane</keyword>
<accession>A0A2T5MEL4</accession>
<gene>
    <name evidence="8" type="ORF">CJD38_11975</name>
</gene>
<dbReference type="InterPro" id="IPR032816">
    <property type="entry name" value="VTT_dom"/>
</dbReference>
<keyword evidence="2 6" id="KW-1003">Cell membrane</keyword>
<comment type="caution">
    <text evidence="8">The sequence shown here is derived from an EMBL/GenBank/DDBJ whole genome shotgun (WGS) entry which is preliminary data.</text>
</comment>
<evidence type="ECO:0000313" key="9">
    <source>
        <dbReference type="Proteomes" id="UP000244248"/>
    </source>
</evidence>
<feature type="domain" description="VTT" evidence="7">
    <location>
        <begin position="87"/>
        <end position="202"/>
    </location>
</feature>
<feature type="transmembrane region" description="Helical" evidence="6">
    <location>
        <begin position="152"/>
        <end position="175"/>
    </location>
</feature>
<comment type="similarity">
    <text evidence="6">Belongs to the TVP38/TMEM64 family.</text>
</comment>
<protein>
    <recommendedName>
        <fullName evidence="6">TVP38/TMEM64 family membrane protein</fullName>
    </recommendedName>
</protein>
<evidence type="ECO:0000313" key="8">
    <source>
        <dbReference type="EMBL" id="PTU31013.1"/>
    </source>
</evidence>
<dbReference type="PANTHER" id="PTHR12677">
    <property type="entry name" value="GOLGI APPARATUS MEMBRANE PROTEIN TVP38-RELATED"/>
    <property type="match status" value="1"/>
</dbReference>
<dbReference type="PANTHER" id="PTHR12677:SF59">
    <property type="entry name" value="GOLGI APPARATUS MEMBRANE PROTEIN TVP38-RELATED"/>
    <property type="match status" value="1"/>
</dbReference>
<evidence type="ECO:0000256" key="2">
    <source>
        <dbReference type="ARBA" id="ARBA00022475"/>
    </source>
</evidence>
<feature type="transmembrane region" description="Helical" evidence="6">
    <location>
        <begin position="33"/>
        <end position="53"/>
    </location>
</feature>
<feature type="transmembrane region" description="Helical" evidence="6">
    <location>
        <begin position="73"/>
        <end position="95"/>
    </location>
</feature>
<organism evidence="8 9">
    <name type="scientific">Stenotrophobium rhamnosiphilum</name>
    <dbReference type="NCBI Taxonomy" id="2029166"/>
    <lineage>
        <taxon>Bacteria</taxon>
        <taxon>Pseudomonadati</taxon>
        <taxon>Pseudomonadota</taxon>
        <taxon>Gammaproteobacteria</taxon>
        <taxon>Nevskiales</taxon>
        <taxon>Nevskiaceae</taxon>
        <taxon>Stenotrophobium</taxon>
    </lineage>
</organism>
<keyword evidence="4 6" id="KW-1133">Transmembrane helix</keyword>
<comment type="subcellular location">
    <subcellularLocation>
        <location evidence="1 6">Cell membrane</location>
        <topology evidence="1 6">Multi-pass membrane protein</topology>
    </subcellularLocation>
</comment>
<evidence type="ECO:0000259" key="7">
    <source>
        <dbReference type="Pfam" id="PF09335"/>
    </source>
</evidence>
<name>A0A2T5MEL4_9GAMM</name>
<evidence type="ECO:0000256" key="4">
    <source>
        <dbReference type="ARBA" id="ARBA00022989"/>
    </source>
</evidence>
<dbReference type="InterPro" id="IPR015414">
    <property type="entry name" value="TMEM64"/>
</dbReference>